<dbReference type="EMBL" id="JAYGHX010000001">
    <property type="protein sequence ID" value="MEA5389881.1"/>
    <property type="molecule type" value="Genomic_DNA"/>
</dbReference>
<name>A0ABU5RQ34_9CYAN</name>
<dbReference type="Pfam" id="PF13711">
    <property type="entry name" value="DUF4160"/>
    <property type="match status" value="1"/>
</dbReference>
<sequence>MSPTVFRDGEFRFFFFSREESRRHIHVSHPDGEAKFWLKPTIELARNIGLSSSKIKDAERLIESHQQEITDAWNNHFGS</sequence>
<keyword evidence="2" id="KW-1185">Reference proteome</keyword>
<organism evidence="1 2">
    <name type="scientific">Cyanobium gracile UHCC 0139</name>
    <dbReference type="NCBI Taxonomy" id="3110308"/>
    <lineage>
        <taxon>Bacteria</taxon>
        <taxon>Bacillati</taxon>
        <taxon>Cyanobacteriota</taxon>
        <taxon>Cyanophyceae</taxon>
        <taxon>Synechococcales</taxon>
        <taxon>Prochlorococcaceae</taxon>
        <taxon>Cyanobium</taxon>
    </lineage>
</organism>
<proteinExistence type="predicted"/>
<dbReference type="RefSeq" id="WP_323304009.1">
    <property type="nucleotide sequence ID" value="NZ_JAYGHX010000001.1"/>
</dbReference>
<accession>A0ABU5RQ34</accession>
<evidence type="ECO:0000313" key="2">
    <source>
        <dbReference type="Proteomes" id="UP001304461"/>
    </source>
</evidence>
<dbReference type="InterPro" id="IPR025427">
    <property type="entry name" value="DUF4160"/>
</dbReference>
<evidence type="ECO:0000313" key="1">
    <source>
        <dbReference type="EMBL" id="MEA5389881.1"/>
    </source>
</evidence>
<dbReference type="Proteomes" id="UP001304461">
    <property type="component" value="Unassembled WGS sequence"/>
</dbReference>
<gene>
    <name evidence="1" type="ORF">VB738_01280</name>
</gene>
<reference evidence="1 2" key="1">
    <citation type="submission" date="2023-12" db="EMBL/GenBank/DDBJ databases">
        <title>Baltic Sea Cyanobacteria.</title>
        <authorList>
            <person name="Delbaje E."/>
            <person name="Fewer D.P."/>
            <person name="Shishido T.K."/>
        </authorList>
    </citation>
    <scope>NUCLEOTIDE SEQUENCE [LARGE SCALE GENOMIC DNA]</scope>
    <source>
        <strain evidence="1 2">UHCC 0139</strain>
    </source>
</reference>
<protein>
    <submittedName>
        <fullName evidence="1">DUF4160 domain-containing protein</fullName>
    </submittedName>
</protein>
<comment type="caution">
    <text evidence="1">The sequence shown here is derived from an EMBL/GenBank/DDBJ whole genome shotgun (WGS) entry which is preliminary data.</text>
</comment>